<dbReference type="STRING" id="7574.A0A1S3I4Y4"/>
<dbReference type="InterPro" id="IPR036056">
    <property type="entry name" value="Fibrinogen-like_C"/>
</dbReference>
<dbReference type="InterPro" id="IPR014716">
    <property type="entry name" value="Fibrinogen_a/b/g_C_1"/>
</dbReference>
<evidence type="ECO:0000313" key="7">
    <source>
        <dbReference type="Proteomes" id="UP000085678"/>
    </source>
</evidence>
<dbReference type="AlphaFoldDB" id="A0A1S3I4Y4"/>
<evidence type="ECO:0000256" key="3">
    <source>
        <dbReference type="ARBA" id="ARBA00022837"/>
    </source>
</evidence>
<dbReference type="SUPFAM" id="SSF56496">
    <property type="entry name" value="Fibrinogen C-terminal domain-like"/>
    <property type="match status" value="1"/>
</dbReference>
<dbReference type="NCBIfam" id="NF040941">
    <property type="entry name" value="GGGWT_bact"/>
    <property type="match status" value="1"/>
</dbReference>
<evidence type="ECO:0000259" key="6">
    <source>
        <dbReference type="PROSITE" id="PS51406"/>
    </source>
</evidence>
<keyword evidence="5" id="KW-0812">Transmembrane</keyword>
<dbReference type="GO" id="GO:0005615">
    <property type="term" value="C:extracellular space"/>
    <property type="evidence" value="ECO:0007669"/>
    <property type="project" value="TreeGrafter"/>
</dbReference>
<dbReference type="PANTHER" id="PTHR16146:SF46">
    <property type="entry name" value="INTELECTIN-1A-RELATED"/>
    <property type="match status" value="1"/>
</dbReference>
<feature type="domain" description="Fibrinogen C-terminal" evidence="6">
    <location>
        <begin position="144"/>
        <end position="193"/>
    </location>
</feature>
<keyword evidence="5" id="KW-0472">Membrane</keyword>
<dbReference type="Gene3D" id="3.90.215.10">
    <property type="entry name" value="Gamma Fibrinogen, chain A, domain 1"/>
    <property type="match status" value="1"/>
</dbReference>
<evidence type="ECO:0000256" key="2">
    <source>
        <dbReference type="ARBA" id="ARBA00022734"/>
    </source>
</evidence>
<keyword evidence="4" id="KW-1015">Disulfide bond</keyword>
<evidence type="ECO:0000256" key="1">
    <source>
        <dbReference type="ARBA" id="ARBA00022723"/>
    </source>
</evidence>
<dbReference type="InParanoid" id="A0A1S3I4Y4"/>
<dbReference type="OrthoDB" id="5971203at2759"/>
<dbReference type="PROSITE" id="PS51406">
    <property type="entry name" value="FIBRINOGEN_C_2"/>
    <property type="match status" value="1"/>
</dbReference>
<evidence type="ECO:0000313" key="8">
    <source>
        <dbReference type="RefSeq" id="XP_013393283.1"/>
    </source>
</evidence>
<name>A0A1S3I4Y4_LINAN</name>
<dbReference type="Pfam" id="PF00147">
    <property type="entry name" value="Fibrinogen_C"/>
    <property type="match status" value="1"/>
</dbReference>
<protein>
    <submittedName>
        <fullName evidence="8">Uncharacterized protein LOC106161004</fullName>
    </submittedName>
</protein>
<accession>A0A1S3I4Y4</accession>
<dbReference type="KEGG" id="lak:106161004"/>
<sequence length="370" mass="40615">MAQVLQLVVGIIVFEIICCFCPLHVTGVKVSSCRTTVLPGLRNDGNLNTTRDILMQEPQEGLQDCARMKFKSTEAKSVQFCTTSKMCIVFSTELTPAIIEDAMADSNCVLMKFTCDEIKPNIDLTEVGTTVSLTDRVTSDQPGDSESNPGANCTDILQAQPEAVSGVYWISTQDQTFKVFCDMDTDGGGWTLVWSYTFTNFSSNLTGALTPRPSWSASQGDVPISITPPLNETDFNAVDFSLWKFIGAQQFLVKSTINHWITCNGNKLVEFKLGSIDCRVVKTIGNSSCNDVVPIRFYTTNGFSSDYPLARKGPALAVSSSPYSIDTTAYYYFWASTSGSYCPVHDPCGLGRCYGHKPDPVMPYGNIYIR</sequence>
<dbReference type="PANTHER" id="PTHR16146">
    <property type="entry name" value="INTELECTIN"/>
    <property type="match status" value="1"/>
</dbReference>
<gene>
    <name evidence="8" type="primary">LOC106161004</name>
</gene>
<keyword evidence="7" id="KW-1185">Reference proteome</keyword>
<organism evidence="7 8">
    <name type="scientific">Lingula anatina</name>
    <name type="common">Brachiopod</name>
    <name type="synonym">Lingula unguis</name>
    <dbReference type="NCBI Taxonomy" id="7574"/>
    <lineage>
        <taxon>Eukaryota</taxon>
        <taxon>Metazoa</taxon>
        <taxon>Spiralia</taxon>
        <taxon>Lophotrochozoa</taxon>
        <taxon>Brachiopoda</taxon>
        <taxon>Linguliformea</taxon>
        <taxon>Lingulata</taxon>
        <taxon>Lingulida</taxon>
        <taxon>Linguloidea</taxon>
        <taxon>Lingulidae</taxon>
        <taxon>Lingula</taxon>
    </lineage>
</organism>
<keyword evidence="5" id="KW-1133">Transmembrane helix</keyword>
<proteinExistence type="predicted"/>
<keyword evidence="3" id="KW-0106">Calcium</keyword>
<dbReference type="InterPro" id="IPR002181">
    <property type="entry name" value="Fibrinogen_a/b/g_C_dom"/>
</dbReference>
<evidence type="ECO:0000256" key="4">
    <source>
        <dbReference type="ARBA" id="ARBA00023157"/>
    </source>
</evidence>
<reference evidence="8" key="1">
    <citation type="submission" date="2025-08" db="UniProtKB">
        <authorList>
            <consortium name="RefSeq"/>
        </authorList>
    </citation>
    <scope>IDENTIFICATION</scope>
    <source>
        <tissue evidence="8">Gonads</tissue>
    </source>
</reference>
<dbReference type="GO" id="GO:0046872">
    <property type="term" value="F:metal ion binding"/>
    <property type="evidence" value="ECO:0007669"/>
    <property type="project" value="UniProtKB-KW"/>
</dbReference>
<dbReference type="GO" id="GO:0070492">
    <property type="term" value="F:oligosaccharide binding"/>
    <property type="evidence" value="ECO:0007669"/>
    <property type="project" value="TreeGrafter"/>
</dbReference>
<evidence type="ECO:0000256" key="5">
    <source>
        <dbReference type="SAM" id="Phobius"/>
    </source>
</evidence>
<keyword evidence="1" id="KW-0479">Metal-binding</keyword>
<dbReference type="RefSeq" id="XP_013393283.1">
    <property type="nucleotide sequence ID" value="XM_013537829.1"/>
</dbReference>
<keyword evidence="2" id="KW-0430">Lectin</keyword>
<dbReference type="GeneID" id="106161004"/>
<dbReference type="Proteomes" id="UP000085678">
    <property type="component" value="Unplaced"/>
</dbReference>
<feature type="transmembrane region" description="Helical" evidence="5">
    <location>
        <begin position="7"/>
        <end position="25"/>
    </location>
</feature>